<dbReference type="InterPro" id="IPR004360">
    <property type="entry name" value="Glyas_Fos-R_dOase_dom"/>
</dbReference>
<evidence type="ECO:0000256" key="4">
    <source>
        <dbReference type="PIRSR" id="PIRSR604361-3"/>
    </source>
</evidence>
<dbReference type="Pfam" id="PF00903">
    <property type="entry name" value="Glyoxalase"/>
    <property type="match status" value="2"/>
</dbReference>
<protein>
    <recommendedName>
        <fullName evidence="1">Glyoxalase I</fullName>
    </recommendedName>
</protein>
<gene>
    <name evidence="6" type="ORF">OSTQU699_LOCUS3625</name>
</gene>
<evidence type="ECO:0000256" key="1">
    <source>
        <dbReference type="ARBA" id="ARBA00030537"/>
    </source>
</evidence>
<comment type="catalytic activity">
    <reaction evidence="2">
        <text>(R)-S-lactoylglutathione = methylglyoxal + glutathione</text>
        <dbReference type="Rhea" id="RHEA:19069"/>
        <dbReference type="ChEBI" id="CHEBI:17158"/>
        <dbReference type="ChEBI" id="CHEBI:57474"/>
        <dbReference type="ChEBI" id="CHEBI:57925"/>
        <dbReference type="EC" id="4.4.1.5"/>
    </reaction>
</comment>
<evidence type="ECO:0000256" key="3">
    <source>
        <dbReference type="PIRSR" id="PIRSR604361-1"/>
    </source>
</evidence>
<dbReference type="Proteomes" id="UP000708148">
    <property type="component" value="Unassembled WGS sequence"/>
</dbReference>
<organism evidence="6 7">
    <name type="scientific">Ostreobium quekettii</name>
    <dbReference type="NCBI Taxonomy" id="121088"/>
    <lineage>
        <taxon>Eukaryota</taxon>
        <taxon>Viridiplantae</taxon>
        <taxon>Chlorophyta</taxon>
        <taxon>core chlorophytes</taxon>
        <taxon>Ulvophyceae</taxon>
        <taxon>TCBD clade</taxon>
        <taxon>Bryopsidales</taxon>
        <taxon>Ostreobineae</taxon>
        <taxon>Ostreobiaceae</taxon>
        <taxon>Ostreobium</taxon>
    </lineage>
</organism>
<dbReference type="GO" id="GO:0005737">
    <property type="term" value="C:cytoplasm"/>
    <property type="evidence" value="ECO:0007669"/>
    <property type="project" value="TreeGrafter"/>
</dbReference>
<comment type="caution">
    <text evidence="6">The sequence shown here is derived from an EMBL/GenBank/DDBJ whole genome shotgun (WGS) entry which is preliminary data.</text>
</comment>
<feature type="domain" description="VOC" evidence="5">
    <location>
        <begin position="65"/>
        <end position="189"/>
    </location>
</feature>
<dbReference type="InterPro" id="IPR004361">
    <property type="entry name" value="Glyoxalase_1"/>
</dbReference>
<dbReference type="InterPro" id="IPR037523">
    <property type="entry name" value="VOC_core"/>
</dbReference>
<proteinExistence type="predicted"/>
<dbReference type="AlphaFoldDB" id="A0A8S1ISQ1"/>
<dbReference type="PROSITE" id="PS51819">
    <property type="entry name" value="VOC"/>
    <property type="match status" value="2"/>
</dbReference>
<dbReference type="PANTHER" id="PTHR46036:SF5">
    <property type="entry name" value="LACTOYLGLUTATHIONE LYASE"/>
    <property type="match status" value="1"/>
</dbReference>
<dbReference type="PANTHER" id="PTHR46036">
    <property type="entry name" value="LACTOYLGLUTATHIONE LYASE"/>
    <property type="match status" value="1"/>
</dbReference>
<dbReference type="NCBIfam" id="TIGR00068">
    <property type="entry name" value="glyox_I"/>
    <property type="match status" value="2"/>
</dbReference>
<reference evidence="6" key="1">
    <citation type="submission" date="2020-12" db="EMBL/GenBank/DDBJ databases">
        <authorList>
            <person name="Iha C."/>
        </authorList>
    </citation>
    <scope>NUCLEOTIDE SEQUENCE</scope>
</reference>
<feature type="binding site" evidence="4">
    <location>
        <position position="185"/>
    </location>
    <ligand>
        <name>Zn(2+)</name>
        <dbReference type="ChEBI" id="CHEBI:29105"/>
        <note>ligand shared between dimeric partners</note>
    </ligand>
</feature>
<sequence>MVFLAVLRRLPLGANTPGCGFTRPASLAGLRCADSRRLKEAYRRRGRCSVAAMAASKWVEEDKRRLLHVVYRVGDMDATIDYYKKCFGMQLLRYRDIKEEKYTNAFLGYGNERTHFVTELTYNYGVDSYDLGEGFGHFGIQLPDVYKAVGDIKTAGGKVSRDAGPVKGGTTVIAFVEDPTGYKWELIQKPEKRDDPMCQVMLRVGDLEKSIKYYKEALGMQLLRTRENPEYKYTLAFMGYGPEDSSPVMELTYNWGKESYTKGNAYGQIAVSTKDVYKTAEDIKAAGWELTREAGPVPGIGTKICATVDPDGWKTVFVDEEDFLKELVEAESQA</sequence>
<keyword evidence="7" id="KW-1185">Reference proteome</keyword>
<evidence type="ECO:0000313" key="6">
    <source>
        <dbReference type="EMBL" id="CAD7698264.1"/>
    </source>
</evidence>
<dbReference type="SUPFAM" id="SSF54593">
    <property type="entry name" value="Glyoxalase/Bleomycin resistance protein/Dihydroxybiphenyl dioxygenase"/>
    <property type="match status" value="2"/>
</dbReference>
<dbReference type="InterPro" id="IPR029068">
    <property type="entry name" value="Glyas_Bleomycin-R_OHBP_Dase"/>
</dbReference>
<dbReference type="Gene3D" id="3.10.180.10">
    <property type="entry name" value="2,3-Dihydroxybiphenyl 1,2-Dioxygenase, domain 1"/>
    <property type="match status" value="2"/>
</dbReference>
<dbReference type="OrthoDB" id="16820at2759"/>
<keyword evidence="4" id="KW-0479">Metal-binding</keyword>
<evidence type="ECO:0000313" key="7">
    <source>
        <dbReference type="Proteomes" id="UP000708148"/>
    </source>
</evidence>
<feature type="domain" description="VOC" evidence="5">
    <location>
        <begin position="196"/>
        <end position="320"/>
    </location>
</feature>
<evidence type="ECO:0000256" key="2">
    <source>
        <dbReference type="ARBA" id="ARBA00048273"/>
    </source>
</evidence>
<feature type="active site" description="Proton donor/acceptor" evidence="3">
    <location>
        <position position="185"/>
    </location>
</feature>
<dbReference type="GO" id="GO:0004462">
    <property type="term" value="F:lactoylglutathione lyase activity"/>
    <property type="evidence" value="ECO:0007669"/>
    <property type="project" value="UniProtKB-EC"/>
</dbReference>
<evidence type="ECO:0000259" key="5">
    <source>
        <dbReference type="PROSITE" id="PS51819"/>
    </source>
</evidence>
<accession>A0A8S1ISQ1</accession>
<name>A0A8S1ISQ1_9CHLO</name>
<keyword evidence="4" id="KW-0862">Zinc</keyword>
<comment type="cofactor">
    <cofactor evidence="4">
        <name>Zn(2+)</name>
        <dbReference type="ChEBI" id="CHEBI:29105"/>
    </cofactor>
    <text evidence="4">Binds 1 zinc ion per subunit. In the homodimer, two zinc ions are bound between subunits.</text>
</comment>
<dbReference type="EMBL" id="CAJHUC010000797">
    <property type="protein sequence ID" value="CAD7698264.1"/>
    <property type="molecule type" value="Genomic_DNA"/>
</dbReference>
<dbReference type="GO" id="GO:0046872">
    <property type="term" value="F:metal ion binding"/>
    <property type="evidence" value="ECO:0007669"/>
    <property type="project" value="UniProtKB-KW"/>
</dbReference>
<dbReference type="GO" id="GO:0019243">
    <property type="term" value="P:methylglyoxal catabolic process to D-lactate via S-lactoyl-glutathione"/>
    <property type="evidence" value="ECO:0007669"/>
    <property type="project" value="TreeGrafter"/>
</dbReference>